<sequence>MIFIFLAIILTGAYRPPEHFKIINHNEDIPEGFTICKEPNFYISNYYCNNTKDGNNIQNTKWFISHPTCAYIGVGMIGIIFLCFIVSFIKKMFKKRKEYQSKRILLQKITQV</sequence>
<dbReference type="Proteomes" id="UP000192758">
    <property type="component" value="Unassembled WGS sequence"/>
</dbReference>
<dbReference type="EMBL" id="MNPJ01000011">
    <property type="protein sequence ID" value="OQS55322.1"/>
    <property type="molecule type" value="Genomic_DNA"/>
</dbReference>
<proteinExistence type="predicted"/>
<organism evidence="2 3">
    <name type="scientific">Ecytonucleospora hepatopenaei</name>
    <dbReference type="NCBI Taxonomy" id="646526"/>
    <lineage>
        <taxon>Eukaryota</taxon>
        <taxon>Fungi</taxon>
        <taxon>Fungi incertae sedis</taxon>
        <taxon>Microsporidia</taxon>
        <taxon>Enterocytozoonidae</taxon>
        <taxon>Ecytonucleospora</taxon>
    </lineage>
</organism>
<name>A0A1W0E7Y8_9MICR</name>
<keyword evidence="1" id="KW-0472">Membrane</keyword>
<protein>
    <submittedName>
        <fullName evidence="2">Uncharacterized protein</fullName>
    </submittedName>
</protein>
<evidence type="ECO:0000313" key="3">
    <source>
        <dbReference type="Proteomes" id="UP000192758"/>
    </source>
</evidence>
<gene>
    <name evidence="2" type="ORF">EHP00_784</name>
</gene>
<accession>A0A1W0E7Y8</accession>
<feature type="transmembrane region" description="Helical" evidence="1">
    <location>
        <begin position="70"/>
        <end position="89"/>
    </location>
</feature>
<dbReference type="VEuPathDB" id="MicrosporidiaDB:EHP00_784"/>
<dbReference type="AlphaFoldDB" id="A0A1W0E7Y8"/>
<keyword evidence="1" id="KW-1133">Transmembrane helix</keyword>
<evidence type="ECO:0000313" key="2">
    <source>
        <dbReference type="EMBL" id="OQS55322.1"/>
    </source>
</evidence>
<keyword evidence="3" id="KW-1185">Reference proteome</keyword>
<keyword evidence="1" id="KW-0812">Transmembrane</keyword>
<evidence type="ECO:0000256" key="1">
    <source>
        <dbReference type="SAM" id="Phobius"/>
    </source>
</evidence>
<reference evidence="2 3" key="1">
    <citation type="journal article" date="2017" name="Environ. Microbiol.">
        <title>Decay of the glycolytic pathway and adaptation to intranuclear parasitism within Enterocytozoonidae microsporidia.</title>
        <authorList>
            <person name="Wiredu Boakye D."/>
            <person name="Jaroenlak P."/>
            <person name="Prachumwat A."/>
            <person name="Williams T.A."/>
            <person name="Bateman K.S."/>
            <person name="Itsathitphaisarn O."/>
            <person name="Sritunyalucksana K."/>
            <person name="Paszkiewicz K.H."/>
            <person name="Moore K.A."/>
            <person name="Stentiford G.D."/>
            <person name="Williams B.A."/>
        </authorList>
    </citation>
    <scope>NUCLEOTIDE SEQUENCE [LARGE SCALE GENOMIC DNA]</scope>
    <source>
        <strain evidence="2 3">TH1</strain>
    </source>
</reference>
<comment type="caution">
    <text evidence="2">The sequence shown here is derived from an EMBL/GenBank/DDBJ whole genome shotgun (WGS) entry which is preliminary data.</text>
</comment>